<dbReference type="Gene3D" id="2.60.40.10">
    <property type="entry name" value="Immunoglobulins"/>
    <property type="match status" value="1"/>
</dbReference>
<reference evidence="2" key="2">
    <citation type="submission" date="2025-09" db="UniProtKB">
        <authorList>
            <consortium name="Ensembl"/>
        </authorList>
    </citation>
    <scope>IDENTIFICATION</scope>
</reference>
<dbReference type="SUPFAM" id="SSF49265">
    <property type="entry name" value="Fibronectin type III"/>
    <property type="match status" value="1"/>
</dbReference>
<dbReference type="SMART" id="SM00060">
    <property type="entry name" value="FN3"/>
    <property type="match status" value="1"/>
</dbReference>
<dbReference type="PROSITE" id="PS50853">
    <property type="entry name" value="FN3"/>
    <property type="match status" value="1"/>
</dbReference>
<dbReference type="Pfam" id="PF00041">
    <property type="entry name" value="fn3"/>
    <property type="match status" value="1"/>
</dbReference>
<dbReference type="PANTHER" id="PTHR46957">
    <property type="entry name" value="CYTOKINE RECEPTOR"/>
    <property type="match status" value="1"/>
</dbReference>
<organism evidence="2 3">
    <name type="scientific">Oreochromis aureus</name>
    <name type="common">Israeli tilapia</name>
    <name type="synonym">Chromis aureus</name>
    <dbReference type="NCBI Taxonomy" id="47969"/>
    <lineage>
        <taxon>Eukaryota</taxon>
        <taxon>Metazoa</taxon>
        <taxon>Chordata</taxon>
        <taxon>Craniata</taxon>
        <taxon>Vertebrata</taxon>
        <taxon>Euteleostomi</taxon>
        <taxon>Actinopterygii</taxon>
        <taxon>Neopterygii</taxon>
        <taxon>Teleostei</taxon>
        <taxon>Neoteleostei</taxon>
        <taxon>Acanthomorphata</taxon>
        <taxon>Ovalentaria</taxon>
        <taxon>Cichlomorphae</taxon>
        <taxon>Cichliformes</taxon>
        <taxon>Cichlidae</taxon>
        <taxon>African cichlids</taxon>
        <taxon>Pseudocrenilabrinae</taxon>
        <taxon>Oreochromini</taxon>
        <taxon>Oreochromis</taxon>
    </lineage>
</organism>
<dbReference type="InterPro" id="IPR036116">
    <property type="entry name" value="FN3_sf"/>
</dbReference>
<dbReference type="OMA" id="WVESQKM"/>
<keyword evidence="3" id="KW-1185">Reference proteome</keyword>
<dbReference type="PANTHER" id="PTHR46957:SF3">
    <property type="entry name" value="CYTOKINE RECEPTOR"/>
    <property type="match status" value="1"/>
</dbReference>
<reference evidence="2" key="1">
    <citation type="submission" date="2025-08" db="UniProtKB">
        <authorList>
            <consortium name="Ensembl"/>
        </authorList>
    </citation>
    <scope>IDENTIFICATION</scope>
</reference>
<proteinExistence type="predicted"/>
<evidence type="ECO:0000313" key="2">
    <source>
        <dbReference type="Ensembl" id="ENSOABP00000055890.1"/>
    </source>
</evidence>
<dbReference type="Proteomes" id="UP000472276">
    <property type="component" value="Unassembled WGS sequence"/>
</dbReference>
<sequence>GVSWVESQKMNLTFTGFTTTSVTINWTKPDGGVDWYIIRWNGGQQVSSRTNETFFTIQGLTPGTQYNITVAAAAVQERGVSRPALCERGSSAATAEY</sequence>
<dbReference type="InterPro" id="IPR013783">
    <property type="entry name" value="Ig-like_fold"/>
</dbReference>
<dbReference type="AlphaFoldDB" id="A0A668VWB4"/>
<protein>
    <recommendedName>
        <fullName evidence="1">Fibronectin type-III domain-containing protein</fullName>
    </recommendedName>
</protein>
<dbReference type="Ensembl" id="ENSOABT00000057309.2">
    <property type="protein sequence ID" value="ENSOABP00000055890.1"/>
    <property type="gene ID" value="ENSOABG00000024673.2"/>
</dbReference>
<dbReference type="CDD" id="cd00063">
    <property type="entry name" value="FN3"/>
    <property type="match status" value="1"/>
</dbReference>
<feature type="domain" description="Fibronectin type-III" evidence="1">
    <location>
        <begin position="8"/>
        <end position="94"/>
    </location>
</feature>
<dbReference type="InterPro" id="IPR050713">
    <property type="entry name" value="RTP_Phos/Ushers"/>
</dbReference>
<accession>A0A668VWB4</accession>
<name>A0A668VWB4_OREAU</name>
<evidence type="ECO:0000259" key="1">
    <source>
        <dbReference type="PROSITE" id="PS50853"/>
    </source>
</evidence>
<evidence type="ECO:0000313" key="3">
    <source>
        <dbReference type="Proteomes" id="UP000472276"/>
    </source>
</evidence>
<dbReference type="GO" id="GO:0016020">
    <property type="term" value="C:membrane"/>
    <property type="evidence" value="ECO:0007669"/>
    <property type="project" value="UniProtKB-SubCell"/>
</dbReference>
<dbReference type="InterPro" id="IPR003961">
    <property type="entry name" value="FN3_dom"/>
</dbReference>